<dbReference type="EMBL" id="CDHN01000001">
    <property type="protein sequence ID" value="CEJ81092.1"/>
    <property type="molecule type" value="Genomic_DNA"/>
</dbReference>
<dbReference type="AlphaFoldDB" id="A0A0A1T489"/>
<accession>A0A0A1T489</accession>
<gene>
    <name evidence="2" type="ORF">VHEMI01239</name>
</gene>
<dbReference type="OrthoDB" id="2362330at2759"/>
<dbReference type="InterPro" id="IPR017853">
    <property type="entry name" value="GH"/>
</dbReference>
<feature type="signal peptide" evidence="1">
    <location>
        <begin position="1"/>
        <end position="19"/>
    </location>
</feature>
<keyword evidence="3" id="KW-1185">Reference proteome</keyword>
<reference evidence="2 3" key="1">
    <citation type="journal article" date="2015" name="Genome Announc.">
        <title>Draft Genome Sequence and Gene Annotation of the Entomopathogenic Fungus Verticillium hemipterigenum.</title>
        <authorList>
            <person name="Horn F."/>
            <person name="Habel A."/>
            <person name="Scharf D.H."/>
            <person name="Dworschak J."/>
            <person name="Brakhage A.A."/>
            <person name="Guthke R."/>
            <person name="Hertweck C."/>
            <person name="Linde J."/>
        </authorList>
    </citation>
    <scope>NUCLEOTIDE SEQUENCE [LARGE SCALE GENOMIC DNA]</scope>
</reference>
<dbReference type="Proteomes" id="UP000039046">
    <property type="component" value="Unassembled WGS sequence"/>
</dbReference>
<dbReference type="SUPFAM" id="SSF51445">
    <property type="entry name" value="(Trans)glycosidases"/>
    <property type="match status" value="1"/>
</dbReference>
<sequence length="319" mass="35772">MQGPLLLVAGLAALPWAYSMKTLAPPANWLYTSELHDTAVKLLNRSDIAGAQVLYSWKSLERGKDQYDFSRIQGDIATAKARGKKLWVQLQDRSFDKSIDPVPRYLKVPYYNNGSAQTCDGNNCTANFVVGGHVAQHWNPRVRERFQALLTAMARELDGSLYGINLAETAIEVDSKKDNYTDAGYFYGELENARHAASVFNKTFVVQYVNFWPDGWANAKGRLDESFDFYAKHGIGAGGPDLIPEAENQLKNSYPFLRRYRTKLPISVVAVQEPDLKATNPHTNAPFTKKEFVDYATNYLGVKIIFWATSSPWLKSNAA</sequence>
<evidence type="ECO:0008006" key="4">
    <source>
        <dbReference type="Google" id="ProtNLM"/>
    </source>
</evidence>
<keyword evidence="1" id="KW-0732">Signal</keyword>
<feature type="chain" id="PRO_5001979227" description="Glycoside hydrolase family 5 domain-containing protein" evidence="1">
    <location>
        <begin position="20"/>
        <end position="319"/>
    </location>
</feature>
<evidence type="ECO:0000256" key="1">
    <source>
        <dbReference type="SAM" id="SignalP"/>
    </source>
</evidence>
<name>A0A0A1T489_9HYPO</name>
<protein>
    <recommendedName>
        <fullName evidence="4">Glycoside hydrolase family 5 domain-containing protein</fullName>
    </recommendedName>
</protein>
<proteinExistence type="predicted"/>
<dbReference type="HOGENOM" id="CLU_058252_0_0_1"/>
<organism evidence="2 3">
    <name type="scientific">[Torrubiella] hemipterigena</name>
    <dbReference type="NCBI Taxonomy" id="1531966"/>
    <lineage>
        <taxon>Eukaryota</taxon>
        <taxon>Fungi</taxon>
        <taxon>Dikarya</taxon>
        <taxon>Ascomycota</taxon>
        <taxon>Pezizomycotina</taxon>
        <taxon>Sordariomycetes</taxon>
        <taxon>Hypocreomycetidae</taxon>
        <taxon>Hypocreales</taxon>
        <taxon>Clavicipitaceae</taxon>
        <taxon>Clavicipitaceae incertae sedis</taxon>
        <taxon>'Torrubiella' clade</taxon>
    </lineage>
</organism>
<evidence type="ECO:0000313" key="3">
    <source>
        <dbReference type="Proteomes" id="UP000039046"/>
    </source>
</evidence>
<dbReference type="Gene3D" id="3.20.20.80">
    <property type="entry name" value="Glycosidases"/>
    <property type="match status" value="1"/>
</dbReference>
<evidence type="ECO:0000313" key="2">
    <source>
        <dbReference type="EMBL" id="CEJ81092.1"/>
    </source>
</evidence>